<dbReference type="PANTHER" id="PTHR34580">
    <property type="match status" value="1"/>
</dbReference>
<evidence type="ECO:0000259" key="2">
    <source>
        <dbReference type="Pfam" id="PF08279"/>
    </source>
</evidence>
<dbReference type="PANTHER" id="PTHR34580:SF1">
    <property type="entry name" value="PROTEIN PAFC"/>
    <property type="match status" value="1"/>
</dbReference>
<feature type="compositionally biased region" description="Basic and acidic residues" evidence="1">
    <location>
        <begin position="210"/>
        <end position="219"/>
    </location>
</feature>
<dbReference type="PROSITE" id="PS52050">
    <property type="entry name" value="WYL"/>
    <property type="match status" value="1"/>
</dbReference>
<dbReference type="InterPro" id="IPR036388">
    <property type="entry name" value="WH-like_DNA-bd_sf"/>
</dbReference>
<dbReference type="InterPro" id="IPR013196">
    <property type="entry name" value="HTH_11"/>
</dbReference>
<dbReference type="Gene3D" id="1.10.10.10">
    <property type="entry name" value="Winged helix-like DNA-binding domain superfamily/Winged helix DNA-binding domain"/>
    <property type="match status" value="1"/>
</dbReference>
<keyword evidence="5" id="KW-1185">Reference proteome</keyword>
<dbReference type="EMBL" id="JBHRZH010000006">
    <property type="protein sequence ID" value="MFC3761284.1"/>
    <property type="molecule type" value="Genomic_DNA"/>
</dbReference>
<dbReference type="InterPro" id="IPR036390">
    <property type="entry name" value="WH_DNA-bd_sf"/>
</dbReference>
<feature type="region of interest" description="Disordered" evidence="1">
    <location>
        <begin position="210"/>
        <end position="230"/>
    </location>
</feature>
<feature type="domain" description="WYL" evidence="3">
    <location>
        <begin position="141"/>
        <end position="202"/>
    </location>
</feature>
<reference evidence="5" key="1">
    <citation type="journal article" date="2019" name="Int. J. Syst. Evol. Microbiol.">
        <title>The Global Catalogue of Microorganisms (GCM) 10K type strain sequencing project: providing services to taxonomists for standard genome sequencing and annotation.</title>
        <authorList>
            <consortium name="The Broad Institute Genomics Platform"/>
            <consortium name="The Broad Institute Genome Sequencing Center for Infectious Disease"/>
            <person name="Wu L."/>
            <person name="Ma J."/>
        </authorList>
    </citation>
    <scope>NUCLEOTIDE SEQUENCE [LARGE SCALE GENOMIC DNA]</scope>
    <source>
        <strain evidence="5">CGMCC 4.7241</strain>
    </source>
</reference>
<gene>
    <name evidence="4" type="ORF">ACFOUW_10570</name>
</gene>
<feature type="domain" description="Helix-turn-helix type 11" evidence="2">
    <location>
        <begin position="7"/>
        <end position="62"/>
    </location>
</feature>
<dbReference type="Pfam" id="PF08279">
    <property type="entry name" value="HTH_11"/>
    <property type="match status" value="1"/>
</dbReference>
<accession>A0ABV7Y8W7</accession>
<dbReference type="SUPFAM" id="SSF46785">
    <property type="entry name" value="Winged helix' DNA-binding domain"/>
    <property type="match status" value="1"/>
</dbReference>
<evidence type="ECO:0000313" key="4">
    <source>
        <dbReference type="EMBL" id="MFC3761284.1"/>
    </source>
</evidence>
<comment type="caution">
    <text evidence="4">The sequence shown here is derived from an EMBL/GenBank/DDBJ whole genome shotgun (WGS) entry which is preliminary data.</text>
</comment>
<dbReference type="RefSeq" id="WP_205117495.1">
    <property type="nucleotide sequence ID" value="NZ_JAFBCM010000001.1"/>
</dbReference>
<evidence type="ECO:0000259" key="3">
    <source>
        <dbReference type="Pfam" id="PF13280"/>
    </source>
</evidence>
<dbReference type="Proteomes" id="UP001595699">
    <property type="component" value="Unassembled WGS sequence"/>
</dbReference>
<name>A0ABV7Y8W7_9ACTN</name>
<dbReference type="InterPro" id="IPR026881">
    <property type="entry name" value="WYL_dom"/>
</dbReference>
<protein>
    <submittedName>
        <fullName evidence="4">Helix-turn-helix transcriptional regulator</fullName>
    </submittedName>
</protein>
<sequence>MNKTERMYAVVEELRAVAPRARSASWLAERFEVSVRTIERDLSALQQAGVPIWATNGRRGGYSVDAAMTLPPLNFTPAEAVAMVAALALAGPTPWSDAARSGLAKIAAAMSDADRRSAGELVQRVLVPEQADAGGGIPGIVGQALAERRVLEIDYTDIKDAVTSRVIEPTGFVSVNDAWYVIGWCRLREAYRVFRMDRISAAVARMERAPERPPVDPHGDIPTTVRALSM</sequence>
<evidence type="ECO:0000313" key="5">
    <source>
        <dbReference type="Proteomes" id="UP001595699"/>
    </source>
</evidence>
<organism evidence="4 5">
    <name type="scientific">Tenggerimyces flavus</name>
    <dbReference type="NCBI Taxonomy" id="1708749"/>
    <lineage>
        <taxon>Bacteria</taxon>
        <taxon>Bacillati</taxon>
        <taxon>Actinomycetota</taxon>
        <taxon>Actinomycetes</taxon>
        <taxon>Propionibacteriales</taxon>
        <taxon>Nocardioidaceae</taxon>
        <taxon>Tenggerimyces</taxon>
    </lineage>
</organism>
<dbReference type="InterPro" id="IPR051534">
    <property type="entry name" value="CBASS_pafABC_assoc_protein"/>
</dbReference>
<proteinExistence type="predicted"/>
<evidence type="ECO:0000256" key="1">
    <source>
        <dbReference type="SAM" id="MobiDB-lite"/>
    </source>
</evidence>
<dbReference type="Pfam" id="PF13280">
    <property type="entry name" value="WYL"/>
    <property type="match status" value="1"/>
</dbReference>